<feature type="domain" description="NIDO" evidence="11">
    <location>
        <begin position="97"/>
        <end position="250"/>
    </location>
</feature>
<dbReference type="InterPro" id="IPR056619">
    <property type="entry name" value="C8-3_MUC4"/>
</dbReference>
<evidence type="ECO:0000313" key="13">
    <source>
        <dbReference type="EMBL" id="KAK2559544.1"/>
    </source>
</evidence>
<dbReference type="PROSITE" id="PS51233">
    <property type="entry name" value="VWFD"/>
    <property type="match status" value="1"/>
</dbReference>
<dbReference type="InterPro" id="IPR035976">
    <property type="entry name" value="Sushi/SCR/CCP_sf"/>
</dbReference>
<dbReference type="PROSITE" id="PS51220">
    <property type="entry name" value="NIDO"/>
    <property type="match status" value="1"/>
</dbReference>
<keyword evidence="8" id="KW-0732">Signal</keyword>
<feature type="signal peptide" evidence="8">
    <location>
        <begin position="1"/>
        <end position="23"/>
    </location>
</feature>
<reference evidence="13" key="2">
    <citation type="journal article" date="2023" name="Science">
        <title>Genomic signatures of disease resistance in endangered staghorn corals.</title>
        <authorList>
            <person name="Vollmer S.V."/>
            <person name="Selwyn J.D."/>
            <person name="Despard B.A."/>
            <person name="Roesel C.L."/>
        </authorList>
    </citation>
    <scope>NUCLEOTIDE SEQUENCE</scope>
    <source>
        <strain evidence="13">K2</strain>
    </source>
</reference>
<dbReference type="SMART" id="SM00539">
    <property type="entry name" value="NIDO"/>
    <property type="match status" value="1"/>
</dbReference>
<dbReference type="InterPro" id="IPR051495">
    <property type="entry name" value="Epithelial_Barrier/Signaling"/>
</dbReference>
<feature type="transmembrane region" description="Helical" evidence="7">
    <location>
        <begin position="1081"/>
        <end position="1107"/>
    </location>
</feature>
<dbReference type="PROSITE" id="PS50923">
    <property type="entry name" value="SUSHI"/>
    <property type="match status" value="2"/>
</dbReference>
<dbReference type="GO" id="GO:0016020">
    <property type="term" value="C:membrane"/>
    <property type="evidence" value="ECO:0007669"/>
    <property type="project" value="UniProtKB-SubCell"/>
</dbReference>
<dbReference type="InterPro" id="IPR003886">
    <property type="entry name" value="NIDO_dom"/>
</dbReference>
<evidence type="ECO:0000259" key="12">
    <source>
        <dbReference type="PROSITE" id="PS51233"/>
    </source>
</evidence>
<evidence type="ECO:0000259" key="9">
    <source>
        <dbReference type="PROSITE" id="PS50856"/>
    </source>
</evidence>
<evidence type="ECO:0000259" key="11">
    <source>
        <dbReference type="PROSITE" id="PS51220"/>
    </source>
</evidence>
<dbReference type="PANTHER" id="PTHR13802">
    <property type="entry name" value="MUCIN 4-RELATED"/>
    <property type="match status" value="1"/>
</dbReference>
<evidence type="ECO:0000256" key="8">
    <source>
        <dbReference type="SAM" id="SignalP"/>
    </source>
</evidence>
<dbReference type="Pfam" id="PF23263">
    <property type="entry name" value="C8-3_MUC4"/>
    <property type="match status" value="1"/>
</dbReference>
<dbReference type="InterPro" id="IPR000436">
    <property type="entry name" value="Sushi_SCR_CCP_dom"/>
</dbReference>
<evidence type="ECO:0000259" key="10">
    <source>
        <dbReference type="PROSITE" id="PS50923"/>
    </source>
</evidence>
<dbReference type="Pfam" id="PF00094">
    <property type="entry name" value="VWD"/>
    <property type="match status" value="1"/>
</dbReference>
<dbReference type="Gene3D" id="2.10.70.10">
    <property type="entry name" value="Complement Module, domain 1"/>
    <property type="match status" value="3"/>
</dbReference>
<protein>
    <submittedName>
        <fullName evidence="13">Protein mesh</fullName>
    </submittedName>
</protein>
<comment type="caution">
    <text evidence="13">The sequence shown here is derived from an EMBL/GenBank/DDBJ whole genome shotgun (WGS) entry which is preliminary data.</text>
</comment>
<dbReference type="Pfam" id="PF00084">
    <property type="entry name" value="Sushi"/>
    <property type="match status" value="3"/>
</dbReference>
<feature type="domain" description="AMOP" evidence="9">
    <location>
        <begin position="469"/>
        <end position="607"/>
    </location>
</feature>
<comment type="subcellular location">
    <subcellularLocation>
        <location evidence="1">Membrane</location>
    </subcellularLocation>
</comment>
<comment type="caution">
    <text evidence="6">Lacks conserved residue(s) required for the propagation of feature annotation.</text>
</comment>
<accession>A0AAD9QDX8</accession>
<dbReference type="CDD" id="cd00033">
    <property type="entry name" value="CCP"/>
    <property type="match status" value="3"/>
</dbReference>
<dbReference type="EMBL" id="JARQWQ010000040">
    <property type="protein sequence ID" value="KAK2559544.1"/>
    <property type="molecule type" value="Genomic_DNA"/>
</dbReference>
<dbReference type="SUPFAM" id="SSF57535">
    <property type="entry name" value="Complement control module/SCR domain"/>
    <property type="match status" value="3"/>
</dbReference>
<dbReference type="Proteomes" id="UP001249851">
    <property type="component" value="Unassembled WGS sequence"/>
</dbReference>
<sequence length="1129" mass="126204">MSFLLRLIKWFILTMVFSSRGTGLNLYPFGSDTGDGTLKVKDDHTSQRISTPEFPFFGRNFTSLHVNENGIIFFGAVSSDKSPSTFPLRDKVYAAAPYWADVFTERGGNIWYRLTSDNVTMYAITRDIKRAFPRYNEFTSSWAVIVTWDGVTFFSATDAYRRQKNTFQVIMTSNGNMSFVAYLYKKLVWTTGTLNGGNQSGLGGKPAKVGFSYGDWYHEIEDSGTKNVLTLTKNTNCGQPGVFFFRVDGAHEIDDQICDSKESISLYPSPKAIQSGNNIRIRGLCYRPQSDFFCDFGEVRIAKAYRLSDSEVMCSVPFITTKMEMVISFYSSKREFHLSKVFILDPVDFTKTYVTLKKYPAAWTPSNRVKIVWDPAELALDQPVTIQIITLVLNPFGIVQARATITVIKEQENTGNAEFNLPYLANESKDERLRRNQLQMVLVESLVNEGYNTYTVKQWIWSDLFLLTNKYAAGKSCLLWKRLQTVNTSQLEGHNSAAPCPKTVRQLLADEGRFTSYDVYHHRDVFSCYLDKIPSSASSDKSRRPECCYDRDGEITRAPTRVVANQTKSQNTAASVFIEFREHFTPYLDCCVFAADTDACSAYNTLGISVNGSSYIPPNIGALFGDPHFITLDGVEYTFNGYGEYTILNVNNAEFLLQGRMQPLPGGQGVKSPATGFTAFAMMQTGSSRIQVQRDKSQPFVLLIDGEQTTIEFGRELQAWGVSIRNTSRGEHLRLVIAFICGITVYIEDAAVLQVAVTVPVEFKGKTKGLLGFWNDNTNEEYLLPNGDFFSTVSTMSQVHHSFGQQWTVTRNESLFTYGPGRNHADYFISGYIPTFMEAYNPVLNKMKAGLRKRALKICEQSFQCVFDIAVTGRVDIGKDTMEFQKWLLEMKRNLQDEGCNAILRLDKGSVQTNITKPGVIAHYFNCNEGYVLFGQNTISCRDGAWDGSAPRCYRASIGCKPLDASLPNGSFHGDGNKFGDRYTFDCDATFVLVGNREVICGKDGVWSGIVPTCKRRNCSQLTVENAHVIAEKDGVLVISCNEGYSLTGPGKINCENGSLNGTFPSCIREKSSTAHARQEAFTTVLIIAVVVSFVALLIIAITICLVCKHRRLNGKEEARAGKIRSAEC</sequence>
<feature type="domain" description="VWFD" evidence="12">
    <location>
        <begin position="619"/>
        <end position="815"/>
    </location>
</feature>
<keyword evidence="4 7" id="KW-0472">Membrane</keyword>
<evidence type="ECO:0000256" key="6">
    <source>
        <dbReference type="PROSITE-ProRule" id="PRU00302"/>
    </source>
</evidence>
<keyword evidence="14" id="KW-1185">Reference proteome</keyword>
<proteinExistence type="predicted"/>
<name>A0AAD9QDX8_ACRCE</name>
<dbReference type="Pfam" id="PF06119">
    <property type="entry name" value="NIDO"/>
    <property type="match status" value="1"/>
</dbReference>
<feature type="domain" description="Sushi" evidence="10">
    <location>
        <begin position="898"/>
        <end position="955"/>
    </location>
</feature>
<evidence type="ECO:0000313" key="14">
    <source>
        <dbReference type="Proteomes" id="UP001249851"/>
    </source>
</evidence>
<dbReference type="AlphaFoldDB" id="A0AAD9QDX8"/>
<dbReference type="PANTHER" id="PTHR13802:SF52">
    <property type="entry name" value="MUCIN-4"/>
    <property type="match status" value="1"/>
</dbReference>
<dbReference type="InterPro" id="IPR005533">
    <property type="entry name" value="AMOP_dom"/>
</dbReference>
<dbReference type="GO" id="GO:0007160">
    <property type="term" value="P:cell-matrix adhesion"/>
    <property type="evidence" value="ECO:0007669"/>
    <property type="project" value="InterPro"/>
</dbReference>
<keyword evidence="6" id="KW-0768">Sushi</keyword>
<feature type="domain" description="Sushi" evidence="10">
    <location>
        <begin position="958"/>
        <end position="1016"/>
    </location>
</feature>
<evidence type="ECO:0000256" key="2">
    <source>
        <dbReference type="ARBA" id="ARBA00022692"/>
    </source>
</evidence>
<keyword evidence="3 7" id="KW-1133">Transmembrane helix</keyword>
<keyword evidence="5 6" id="KW-1015">Disulfide bond</keyword>
<gene>
    <name evidence="13" type="ORF">P5673_018193</name>
</gene>
<keyword evidence="2 7" id="KW-0812">Transmembrane</keyword>
<feature type="chain" id="PRO_5042148985" evidence="8">
    <location>
        <begin position="24"/>
        <end position="1129"/>
    </location>
</feature>
<evidence type="ECO:0000256" key="7">
    <source>
        <dbReference type="SAM" id="Phobius"/>
    </source>
</evidence>
<dbReference type="SMART" id="SM00032">
    <property type="entry name" value="CCP"/>
    <property type="match status" value="3"/>
</dbReference>
<organism evidence="13 14">
    <name type="scientific">Acropora cervicornis</name>
    <name type="common">Staghorn coral</name>
    <dbReference type="NCBI Taxonomy" id="6130"/>
    <lineage>
        <taxon>Eukaryota</taxon>
        <taxon>Metazoa</taxon>
        <taxon>Cnidaria</taxon>
        <taxon>Anthozoa</taxon>
        <taxon>Hexacorallia</taxon>
        <taxon>Scleractinia</taxon>
        <taxon>Astrocoeniina</taxon>
        <taxon>Acroporidae</taxon>
        <taxon>Acropora</taxon>
    </lineage>
</organism>
<reference evidence="13" key="1">
    <citation type="journal article" date="2023" name="G3 (Bethesda)">
        <title>Whole genome assembly and annotation of the endangered Caribbean coral Acropora cervicornis.</title>
        <authorList>
            <person name="Selwyn J.D."/>
            <person name="Vollmer S.V."/>
        </authorList>
    </citation>
    <scope>NUCLEOTIDE SEQUENCE</scope>
    <source>
        <strain evidence="13">K2</strain>
    </source>
</reference>
<evidence type="ECO:0000256" key="5">
    <source>
        <dbReference type="ARBA" id="ARBA00023157"/>
    </source>
</evidence>
<dbReference type="InterPro" id="IPR001846">
    <property type="entry name" value="VWF_type-D"/>
</dbReference>
<evidence type="ECO:0000256" key="3">
    <source>
        <dbReference type="ARBA" id="ARBA00022989"/>
    </source>
</evidence>
<feature type="disulfide bond" evidence="6">
    <location>
        <begin position="987"/>
        <end position="1014"/>
    </location>
</feature>
<dbReference type="SMART" id="SM00216">
    <property type="entry name" value="VWD"/>
    <property type="match status" value="1"/>
</dbReference>
<dbReference type="PROSITE" id="PS50856">
    <property type="entry name" value="AMOP"/>
    <property type="match status" value="1"/>
</dbReference>
<evidence type="ECO:0000256" key="1">
    <source>
        <dbReference type="ARBA" id="ARBA00004370"/>
    </source>
</evidence>
<evidence type="ECO:0000256" key="4">
    <source>
        <dbReference type="ARBA" id="ARBA00023136"/>
    </source>
</evidence>